<reference evidence="1 2" key="1">
    <citation type="submission" date="2016-10" db="EMBL/GenBank/DDBJ databases">
        <authorList>
            <person name="de Groot N.N."/>
        </authorList>
    </citation>
    <scope>NUCLEOTIDE SEQUENCE [LARGE SCALE GENOMIC DNA]</scope>
    <source>
        <strain evidence="1 2">S137</strain>
    </source>
</reference>
<dbReference type="RefSeq" id="WP_074571118.1">
    <property type="nucleotide sequence ID" value="NZ_FNJQ01000002.1"/>
</dbReference>
<evidence type="ECO:0008006" key="3">
    <source>
        <dbReference type="Google" id="ProtNLM"/>
    </source>
</evidence>
<name>A0A1H0N162_SELRU</name>
<accession>A0A1H0N162</accession>
<proteinExistence type="predicted"/>
<dbReference type="Proteomes" id="UP000182412">
    <property type="component" value="Unassembled WGS sequence"/>
</dbReference>
<organism evidence="1 2">
    <name type="scientific">Selenomonas ruminantium</name>
    <dbReference type="NCBI Taxonomy" id="971"/>
    <lineage>
        <taxon>Bacteria</taxon>
        <taxon>Bacillati</taxon>
        <taxon>Bacillota</taxon>
        <taxon>Negativicutes</taxon>
        <taxon>Selenomonadales</taxon>
        <taxon>Selenomonadaceae</taxon>
        <taxon>Selenomonas</taxon>
    </lineage>
</organism>
<sequence length="345" mass="38252">MNIVSQETMMEARRNYTGTSKVPFVCNGQTEFAEKKIVNGEMEIMKFNKPIGEMISYGGSNVSKELLRKVVLDVELGREEVQPLYKPIYDTISDANLPEVLDAKWAMRGACVFSQSFEGSEVKFGTIEAENGPTARINTYTAGFEYTKQIKDFNQSFQVEMLNKAMGEAYNALLNHLHFAPILTATYGTNNKTAWKGTNNDGAPFVGLYNTLKEGLKQTVIKKRPATVLLASKANQPDIEQALRGGYTFGGTTLPPLSGISTIIYYDGWTQTVGKKVTTYAGVPTNKAYLIRPKRGFKELLKQDLRIEANAGDLTRLVEQQIVGYAYRGVFAAIDENVQELTITG</sequence>
<gene>
    <name evidence="1" type="ORF">SAMN05216366_102128</name>
</gene>
<dbReference type="Pfam" id="PF25209">
    <property type="entry name" value="Phage_capsid_4"/>
    <property type="match status" value="1"/>
</dbReference>
<dbReference type="EMBL" id="FNJQ01000002">
    <property type="protein sequence ID" value="SDO86397.1"/>
    <property type="molecule type" value="Genomic_DNA"/>
</dbReference>
<evidence type="ECO:0000313" key="1">
    <source>
        <dbReference type="EMBL" id="SDO86397.1"/>
    </source>
</evidence>
<dbReference type="AlphaFoldDB" id="A0A1H0N162"/>
<protein>
    <recommendedName>
        <fullName evidence="3">Phage major capsid protein, HK97 family</fullName>
    </recommendedName>
</protein>
<dbReference type="OrthoDB" id="1676014at2"/>
<evidence type="ECO:0000313" key="2">
    <source>
        <dbReference type="Proteomes" id="UP000182412"/>
    </source>
</evidence>